<dbReference type="EMBL" id="CP025001">
    <property type="protein sequence ID" value="AUJ76882.1"/>
    <property type="molecule type" value="Genomic_DNA"/>
</dbReference>
<organism evidence="2 3">
    <name type="scientific">Bacillus siamensis</name>
    <dbReference type="NCBI Taxonomy" id="659243"/>
    <lineage>
        <taxon>Bacteria</taxon>
        <taxon>Bacillati</taxon>
        <taxon>Bacillota</taxon>
        <taxon>Bacilli</taxon>
        <taxon>Bacillales</taxon>
        <taxon>Bacillaceae</taxon>
        <taxon>Bacillus</taxon>
        <taxon>Bacillus amyloliquefaciens group</taxon>
    </lineage>
</organism>
<keyword evidence="3" id="KW-1185">Reference proteome</keyword>
<accession>A0AAI8HMT0</accession>
<dbReference type="AlphaFoldDB" id="A0AAI8HMT0"/>
<dbReference type="Proteomes" id="UP000234366">
    <property type="component" value="Chromosome"/>
</dbReference>
<dbReference type="InterPro" id="IPR018745">
    <property type="entry name" value="MpsC"/>
</dbReference>
<name>A0AAI8HMT0_9BACI</name>
<dbReference type="KEGG" id="bsia:CWD84_08725"/>
<evidence type="ECO:0000259" key="1">
    <source>
        <dbReference type="Pfam" id="PF10057"/>
    </source>
</evidence>
<proteinExistence type="predicted"/>
<evidence type="ECO:0000313" key="2">
    <source>
        <dbReference type="EMBL" id="AUJ76882.1"/>
    </source>
</evidence>
<dbReference type="RefSeq" id="WP_016938847.1">
    <property type="nucleotide sequence ID" value="NZ_CP025001.1"/>
</dbReference>
<feature type="domain" description="Na+-translocating membrane potential-generating system MpsC" evidence="1">
    <location>
        <begin position="5"/>
        <end position="111"/>
    </location>
</feature>
<gene>
    <name evidence="2" type="ORF">CWD84_08725</name>
</gene>
<dbReference type="GeneID" id="76428634"/>
<reference evidence="2 3" key="1">
    <citation type="submission" date="2017-11" db="EMBL/GenBank/DDBJ databases">
        <title>Genome sequence and genome mining of multiple bioactive secondary metabolites from a deep sea-derived Bacillus siamensis SCSIO 05746.</title>
        <authorList>
            <person name="Pan H.-Q."/>
            <person name="Ju J.-H."/>
        </authorList>
    </citation>
    <scope>NUCLEOTIDE SEQUENCE [LARGE SCALE GENOMIC DNA]</scope>
    <source>
        <strain evidence="2 3">SCSIO 05746</strain>
    </source>
</reference>
<sequence length="122" mass="14065">MSKKIHEFNDIIRKLRKELFGKGPERIHTVFVDNMAVSTLYGNLSASEQFIARTPEGREMVHAARTSLIQELYSKQTPEGMEELIGAKLVHLFSDIKIEENIAVSVFVFDRTIEERREEIKS</sequence>
<protein>
    <submittedName>
        <fullName evidence="2">DUF2294 domain-containing protein</fullName>
    </submittedName>
</protein>
<evidence type="ECO:0000313" key="3">
    <source>
        <dbReference type="Proteomes" id="UP000234366"/>
    </source>
</evidence>
<dbReference type="Pfam" id="PF10057">
    <property type="entry name" value="MpsC"/>
    <property type="match status" value="1"/>
</dbReference>